<protein>
    <recommendedName>
        <fullName evidence="4">Branched-chain amino acid transport protein (AzlD)</fullName>
    </recommendedName>
</protein>
<keyword evidence="1" id="KW-1133">Transmembrane helix</keyword>
<comment type="caution">
    <text evidence="2">The sequence shown here is derived from an EMBL/GenBank/DDBJ whole genome shotgun (WGS) entry which is preliminary data.</text>
</comment>
<dbReference type="RefSeq" id="WP_183789715.1">
    <property type="nucleotide sequence ID" value="NZ_JACIDU010000003.1"/>
</dbReference>
<dbReference type="InterPro" id="IPR008407">
    <property type="entry name" value="Brnchd-chn_aa_trnsp_AzlD"/>
</dbReference>
<dbReference type="AlphaFoldDB" id="A0A7W6P0Y9"/>
<keyword evidence="3" id="KW-1185">Reference proteome</keyword>
<dbReference type="Pfam" id="PF05437">
    <property type="entry name" value="AzlD"/>
    <property type="match status" value="1"/>
</dbReference>
<accession>A0A7W6P0Y9</accession>
<feature type="transmembrane region" description="Helical" evidence="1">
    <location>
        <begin position="92"/>
        <end position="109"/>
    </location>
</feature>
<name>A0A7W6P0Y9_9HYPH</name>
<evidence type="ECO:0000313" key="3">
    <source>
        <dbReference type="Proteomes" id="UP000584824"/>
    </source>
</evidence>
<evidence type="ECO:0000256" key="1">
    <source>
        <dbReference type="SAM" id="Phobius"/>
    </source>
</evidence>
<organism evidence="2 3">
    <name type="scientific">Allorhizobium borbori</name>
    <dbReference type="NCBI Taxonomy" id="485907"/>
    <lineage>
        <taxon>Bacteria</taxon>
        <taxon>Pseudomonadati</taxon>
        <taxon>Pseudomonadota</taxon>
        <taxon>Alphaproteobacteria</taxon>
        <taxon>Hyphomicrobiales</taxon>
        <taxon>Rhizobiaceae</taxon>
        <taxon>Rhizobium/Agrobacterium group</taxon>
        <taxon>Allorhizobium</taxon>
    </lineage>
</organism>
<dbReference type="EMBL" id="JACIDU010000003">
    <property type="protein sequence ID" value="MBB4102291.1"/>
    <property type="molecule type" value="Genomic_DNA"/>
</dbReference>
<feature type="transmembrane region" description="Helical" evidence="1">
    <location>
        <begin position="71"/>
        <end position="87"/>
    </location>
</feature>
<evidence type="ECO:0008006" key="4">
    <source>
        <dbReference type="Google" id="ProtNLM"/>
    </source>
</evidence>
<gene>
    <name evidence="2" type="ORF">GGQ66_000826</name>
</gene>
<reference evidence="2 3" key="1">
    <citation type="submission" date="2020-08" db="EMBL/GenBank/DDBJ databases">
        <title>Genomic Encyclopedia of Type Strains, Phase IV (KMG-IV): sequencing the most valuable type-strain genomes for metagenomic binning, comparative biology and taxonomic classification.</title>
        <authorList>
            <person name="Goeker M."/>
        </authorList>
    </citation>
    <scope>NUCLEOTIDE SEQUENCE [LARGE SCALE GENOMIC DNA]</scope>
    <source>
        <strain evidence="2 3">DSM 26385</strain>
    </source>
</reference>
<feature type="transmembrane region" description="Helical" evidence="1">
    <location>
        <begin position="6"/>
        <end position="29"/>
    </location>
</feature>
<keyword evidence="1" id="KW-0812">Transmembrane</keyword>
<dbReference type="Proteomes" id="UP000584824">
    <property type="component" value="Unassembled WGS sequence"/>
</dbReference>
<keyword evidence="1" id="KW-0472">Membrane</keyword>
<sequence>MSGDLWSYVFVLVAGVLATDVWRWLGVLAGNRLREDSEAMVWVRAVATALVAAVIARLVLNPTGTLAELPAWMRAGAALAGFAVYILSGQRIFFGIGVSVGLIAAALHWL</sequence>
<feature type="transmembrane region" description="Helical" evidence="1">
    <location>
        <begin position="41"/>
        <end position="59"/>
    </location>
</feature>
<proteinExistence type="predicted"/>
<evidence type="ECO:0000313" key="2">
    <source>
        <dbReference type="EMBL" id="MBB4102291.1"/>
    </source>
</evidence>